<comment type="caution">
    <text evidence="2">The sequence shown here is derived from an EMBL/GenBank/DDBJ whole genome shotgun (WGS) entry which is preliminary data.</text>
</comment>
<keyword evidence="3" id="KW-1185">Reference proteome</keyword>
<proteinExistence type="predicted"/>
<name>A0AAV7P6D5_PLEWA</name>
<reference evidence="2" key="1">
    <citation type="journal article" date="2022" name="bioRxiv">
        <title>Sequencing and chromosome-scale assembly of the giantPleurodeles waltlgenome.</title>
        <authorList>
            <person name="Brown T."/>
            <person name="Elewa A."/>
            <person name="Iarovenko S."/>
            <person name="Subramanian E."/>
            <person name="Araus A.J."/>
            <person name="Petzold A."/>
            <person name="Susuki M."/>
            <person name="Suzuki K.-i.T."/>
            <person name="Hayashi T."/>
            <person name="Toyoda A."/>
            <person name="Oliveira C."/>
            <person name="Osipova E."/>
            <person name="Leigh N.D."/>
            <person name="Simon A."/>
            <person name="Yun M.H."/>
        </authorList>
    </citation>
    <scope>NUCLEOTIDE SEQUENCE</scope>
    <source>
        <strain evidence="2">20211129_DDA</strain>
        <tissue evidence="2">Liver</tissue>
    </source>
</reference>
<dbReference type="PANTHER" id="PTHR23098">
    <property type="entry name" value="AGAP001331-PA-RELATED"/>
    <property type="match status" value="1"/>
</dbReference>
<evidence type="ECO:0000313" key="2">
    <source>
        <dbReference type="EMBL" id="KAJ1123161.1"/>
    </source>
</evidence>
<dbReference type="AlphaFoldDB" id="A0AAV7P6D5"/>
<dbReference type="GO" id="GO:0005634">
    <property type="term" value="C:nucleus"/>
    <property type="evidence" value="ECO:0007669"/>
    <property type="project" value="TreeGrafter"/>
</dbReference>
<gene>
    <name evidence="2" type="ORF">NDU88_001634</name>
</gene>
<evidence type="ECO:0000259" key="1">
    <source>
        <dbReference type="Pfam" id="PF13873"/>
    </source>
</evidence>
<dbReference type="Proteomes" id="UP001066276">
    <property type="component" value="Chromosome 7"/>
</dbReference>
<sequence length="160" mass="18239">MARASGERAPAFTAQELEKLVDGVLPQYTLLYGPPDQQVSAHQKKDIWRAIAKDVRTLGVHQRRSTHCRKRWEDIRRWSKKTAEAQLGMAFKRGRGARRTLTLLMFRILAVAYPELEWCMRASQQTQGGESNIIQLNLRAVEGSGWGRRAVGFPRPGRVQ</sequence>
<organism evidence="2 3">
    <name type="scientific">Pleurodeles waltl</name>
    <name type="common">Iberian ribbed newt</name>
    <dbReference type="NCBI Taxonomy" id="8319"/>
    <lineage>
        <taxon>Eukaryota</taxon>
        <taxon>Metazoa</taxon>
        <taxon>Chordata</taxon>
        <taxon>Craniata</taxon>
        <taxon>Vertebrata</taxon>
        <taxon>Euteleostomi</taxon>
        <taxon>Amphibia</taxon>
        <taxon>Batrachia</taxon>
        <taxon>Caudata</taxon>
        <taxon>Salamandroidea</taxon>
        <taxon>Salamandridae</taxon>
        <taxon>Pleurodelinae</taxon>
        <taxon>Pleurodeles</taxon>
    </lineage>
</organism>
<dbReference type="Pfam" id="PF13873">
    <property type="entry name" value="Myb_DNA-bind_5"/>
    <property type="match status" value="1"/>
</dbReference>
<protein>
    <recommendedName>
        <fullName evidence="1">Myb/SANT-like DNA-binding domain-containing protein</fullName>
    </recommendedName>
</protein>
<dbReference type="PANTHER" id="PTHR23098:SF23">
    <property type="entry name" value="MYB-RELATED TRANSCRIPTION FACTOR, PARTNER OF PROFILIN-LIKE ISOFORM X2-RELATED"/>
    <property type="match status" value="1"/>
</dbReference>
<dbReference type="InterPro" id="IPR028002">
    <property type="entry name" value="Myb_DNA-bind_5"/>
</dbReference>
<dbReference type="EMBL" id="JANPWB010000011">
    <property type="protein sequence ID" value="KAJ1123161.1"/>
    <property type="molecule type" value="Genomic_DNA"/>
</dbReference>
<dbReference type="Gene3D" id="1.10.10.60">
    <property type="entry name" value="Homeodomain-like"/>
    <property type="match status" value="1"/>
</dbReference>
<evidence type="ECO:0000313" key="3">
    <source>
        <dbReference type="Proteomes" id="UP001066276"/>
    </source>
</evidence>
<feature type="domain" description="Myb/SANT-like DNA-binding" evidence="1">
    <location>
        <begin position="8"/>
        <end position="82"/>
    </location>
</feature>
<accession>A0AAV7P6D5</accession>